<accession>A0A137P4Y5</accession>
<evidence type="ECO:0000256" key="6">
    <source>
        <dbReference type="RuleBase" id="RU367161"/>
    </source>
</evidence>
<dbReference type="InterPro" id="IPR036224">
    <property type="entry name" value="GINS_bundle-like_dom_sf"/>
</dbReference>
<sequence>MNFGSEQGYFDIDDFLVEDQLIPVIFTKELEGMGELNGSLPETKIEAHTKLELPLFTTKFLILENFVDYEFPKCFNSKVQHALKACAQNIDLHSLGPNFFYFALKCSELIDNEEFTNFINTTFIERLVYIYDHSQSSGNSKSNVQFFNMVQTLDELELKIFNSSLEQVKEFEHWIRTTTEVGFKPKKRKFREL</sequence>
<evidence type="ECO:0000256" key="3">
    <source>
        <dbReference type="ARBA" id="ARBA00015140"/>
    </source>
</evidence>
<dbReference type="InterPro" id="IPR010492">
    <property type="entry name" value="GINS_Psf3"/>
</dbReference>
<comment type="similarity">
    <text evidence="2 6">Belongs to the GINS3/PSF3 family.</text>
</comment>
<keyword evidence="10" id="KW-1185">Reference proteome</keyword>
<evidence type="ECO:0000256" key="4">
    <source>
        <dbReference type="ARBA" id="ARBA00022705"/>
    </source>
</evidence>
<dbReference type="OrthoDB" id="10251744at2759"/>
<feature type="domain" description="DNA replication complex GINS protein PSF3 N-terminal" evidence="8">
    <location>
        <begin position="10"/>
        <end position="61"/>
    </location>
</feature>
<reference evidence="9 10" key="1">
    <citation type="journal article" date="2015" name="Genome Biol. Evol.">
        <title>Phylogenomic analyses indicate that early fungi evolved digesting cell walls of algal ancestors of land plants.</title>
        <authorList>
            <person name="Chang Y."/>
            <person name="Wang S."/>
            <person name="Sekimoto S."/>
            <person name="Aerts A.L."/>
            <person name="Choi C."/>
            <person name="Clum A."/>
            <person name="LaButti K.M."/>
            <person name="Lindquist E.A."/>
            <person name="Yee Ngan C."/>
            <person name="Ohm R.A."/>
            <person name="Salamov A.A."/>
            <person name="Grigoriev I.V."/>
            <person name="Spatafora J.W."/>
            <person name="Berbee M.L."/>
        </authorList>
    </citation>
    <scope>NUCLEOTIDE SEQUENCE [LARGE SCALE GENOMIC DNA]</scope>
    <source>
        <strain evidence="9 10">NRRL 28638</strain>
    </source>
</reference>
<protein>
    <recommendedName>
        <fullName evidence="3 6">DNA replication complex GINS protein PSF3</fullName>
    </recommendedName>
</protein>
<dbReference type="Gene3D" id="1.20.58.2050">
    <property type="match status" value="1"/>
</dbReference>
<comment type="subunit">
    <text evidence="6">Component of the GINS complex.</text>
</comment>
<dbReference type="GO" id="GO:0000811">
    <property type="term" value="C:GINS complex"/>
    <property type="evidence" value="ECO:0007669"/>
    <property type="project" value="UniProtKB-UniRule"/>
</dbReference>
<gene>
    <name evidence="9" type="ORF">CONCODRAFT_79056</name>
</gene>
<dbReference type="EMBL" id="KQ964516">
    <property type="protein sequence ID" value="KXN69991.1"/>
    <property type="molecule type" value="Genomic_DNA"/>
</dbReference>
<dbReference type="CDD" id="cd11713">
    <property type="entry name" value="GINS_A_psf3"/>
    <property type="match status" value="1"/>
</dbReference>
<proteinExistence type="inferred from homology"/>
<dbReference type="STRING" id="796925.A0A137P4Y5"/>
<dbReference type="InterPro" id="IPR055221">
    <property type="entry name" value="PSF3_N"/>
</dbReference>
<dbReference type="Proteomes" id="UP000070444">
    <property type="component" value="Unassembled WGS sequence"/>
</dbReference>
<dbReference type="SUPFAM" id="SSF160059">
    <property type="entry name" value="PriA/YqbF domain"/>
    <property type="match status" value="1"/>
</dbReference>
<evidence type="ECO:0000256" key="1">
    <source>
        <dbReference type="ARBA" id="ARBA00004123"/>
    </source>
</evidence>
<dbReference type="Pfam" id="PF05916">
    <property type="entry name" value="Sld5"/>
    <property type="match status" value="1"/>
</dbReference>
<dbReference type="InterPro" id="IPR038437">
    <property type="entry name" value="GINS_Psf3_sf"/>
</dbReference>
<dbReference type="AlphaFoldDB" id="A0A137P4Y5"/>
<evidence type="ECO:0000259" key="8">
    <source>
        <dbReference type="Pfam" id="PF22466"/>
    </source>
</evidence>
<evidence type="ECO:0000313" key="10">
    <source>
        <dbReference type="Proteomes" id="UP000070444"/>
    </source>
</evidence>
<evidence type="ECO:0000256" key="5">
    <source>
        <dbReference type="ARBA" id="ARBA00023242"/>
    </source>
</evidence>
<dbReference type="CDD" id="cd21693">
    <property type="entry name" value="GINS_B_Psf3"/>
    <property type="match status" value="1"/>
</dbReference>
<comment type="function">
    <text evidence="6">The GINS complex plays an essential role in the initiation of DNA replication.</text>
</comment>
<dbReference type="Pfam" id="PF22466">
    <property type="entry name" value="PSF3_N"/>
    <property type="match status" value="1"/>
</dbReference>
<name>A0A137P4Y5_CONC2</name>
<evidence type="ECO:0000259" key="7">
    <source>
        <dbReference type="Pfam" id="PF05916"/>
    </source>
</evidence>
<dbReference type="InterPro" id="IPR021151">
    <property type="entry name" value="GINS_A"/>
</dbReference>
<evidence type="ECO:0000313" key="9">
    <source>
        <dbReference type="EMBL" id="KXN69991.1"/>
    </source>
</evidence>
<feature type="domain" description="GINS subunit" evidence="7">
    <location>
        <begin position="75"/>
        <end position="175"/>
    </location>
</feature>
<evidence type="ECO:0000256" key="2">
    <source>
        <dbReference type="ARBA" id="ARBA00006343"/>
    </source>
</evidence>
<keyword evidence="4 6" id="KW-0235">DNA replication</keyword>
<dbReference type="PANTHER" id="PTHR22768:SF0">
    <property type="entry name" value="DNA REPLICATION COMPLEX GINS PROTEIN PSF3"/>
    <property type="match status" value="1"/>
</dbReference>
<dbReference type="PANTHER" id="PTHR22768">
    <property type="entry name" value="DNA REPLICATION COMPLEX GINS PROTEIN PSF3"/>
    <property type="match status" value="1"/>
</dbReference>
<dbReference type="GO" id="GO:1902975">
    <property type="term" value="P:mitotic DNA replication initiation"/>
    <property type="evidence" value="ECO:0007669"/>
    <property type="project" value="TreeGrafter"/>
</dbReference>
<dbReference type="OMA" id="AAYKEIY"/>
<keyword evidence="5 6" id="KW-0539">Nucleus</keyword>
<comment type="subcellular location">
    <subcellularLocation>
        <location evidence="1 6">Nucleus</location>
    </subcellularLocation>
</comment>
<organism evidence="9 10">
    <name type="scientific">Conidiobolus coronatus (strain ATCC 28846 / CBS 209.66 / NRRL 28638)</name>
    <name type="common">Delacroixia coronata</name>
    <dbReference type="NCBI Taxonomy" id="796925"/>
    <lineage>
        <taxon>Eukaryota</taxon>
        <taxon>Fungi</taxon>
        <taxon>Fungi incertae sedis</taxon>
        <taxon>Zoopagomycota</taxon>
        <taxon>Entomophthoromycotina</taxon>
        <taxon>Entomophthoromycetes</taxon>
        <taxon>Entomophthorales</taxon>
        <taxon>Ancylistaceae</taxon>
        <taxon>Conidiobolus</taxon>
    </lineage>
</organism>
<dbReference type="SUPFAM" id="SSF158573">
    <property type="entry name" value="GINS helical bundle-like"/>
    <property type="match status" value="1"/>
</dbReference>